<feature type="transmembrane region" description="Helical" evidence="1">
    <location>
        <begin position="251"/>
        <end position="271"/>
    </location>
</feature>
<keyword evidence="1" id="KW-1133">Transmembrane helix</keyword>
<evidence type="ECO:0008006" key="4">
    <source>
        <dbReference type="Google" id="ProtNLM"/>
    </source>
</evidence>
<dbReference type="Proteomes" id="UP000249538">
    <property type="component" value="Unassembled WGS sequence"/>
</dbReference>
<keyword evidence="1" id="KW-0812">Transmembrane</keyword>
<accession>A0A2W7QNI3</accession>
<dbReference type="AlphaFoldDB" id="A0A2W7QNI3"/>
<feature type="transmembrane region" description="Helical" evidence="1">
    <location>
        <begin position="172"/>
        <end position="188"/>
    </location>
</feature>
<sequence length="281" mass="29249">MGGVGFGLLAAFTFAGMNFAGSLSAAISSVAVILAARSAALVVLSVATGGGVSISEARGRDYILLIVRGLCEALGVMFWVLSLRHIGPTTALVILMVAPLVATCINALKNAGPTLLYALASGAFSLVGVGLIVGVGEPSTVGIFYASASSLMLLVSLFVMQHLVISQRPSTIILITSFTSLFLFIPFACQDLEWNGVATGMSIGVLAFFGNYFLARAFRSAATPFVVYGTYYLQVPILYSFEVVAGLSEIGLFQVSGIALTIAGSFLASFVERRVNGVTCK</sequence>
<protein>
    <recommendedName>
        <fullName evidence="4">DMT family transporter</fullName>
    </recommendedName>
</protein>
<proteinExistence type="predicted"/>
<feature type="transmembrane region" description="Helical" evidence="1">
    <location>
        <begin position="35"/>
        <end position="55"/>
    </location>
</feature>
<comment type="caution">
    <text evidence="2">The sequence shown here is derived from an EMBL/GenBank/DDBJ whole genome shotgun (WGS) entry which is preliminary data.</text>
</comment>
<organism evidence="2 3">
    <name type="scientific">Cereibacter changlensis</name>
    <dbReference type="NCBI Taxonomy" id="402884"/>
    <lineage>
        <taxon>Bacteria</taxon>
        <taxon>Pseudomonadati</taxon>
        <taxon>Pseudomonadota</taxon>
        <taxon>Alphaproteobacteria</taxon>
        <taxon>Rhodobacterales</taxon>
        <taxon>Paracoccaceae</taxon>
        <taxon>Cereibacter</taxon>
    </lineage>
</organism>
<keyword evidence="1" id="KW-0472">Membrane</keyword>
<feature type="transmembrane region" description="Helical" evidence="1">
    <location>
        <begin position="194"/>
        <end position="214"/>
    </location>
</feature>
<feature type="transmembrane region" description="Helical" evidence="1">
    <location>
        <begin position="221"/>
        <end position="239"/>
    </location>
</feature>
<evidence type="ECO:0000313" key="2">
    <source>
        <dbReference type="EMBL" id="PZX47610.1"/>
    </source>
</evidence>
<feature type="transmembrane region" description="Helical" evidence="1">
    <location>
        <begin position="142"/>
        <end position="160"/>
    </location>
</feature>
<reference evidence="2 3" key="1">
    <citation type="submission" date="2018-06" db="EMBL/GenBank/DDBJ databases">
        <title>Genomic Encyclopedia of Archaeal and Bacterial Type Strains, Phase II (KMG-II): from individual species to whole genera.</title>
        <authorList>
            <person name="Goeker M."/>
        </authorList>
    </citation>
    <scope>NUCLEOTIDE SEQUENCE [LARGE SCALE GENOMIC DNA]</scope>
    <source>
        <strain evidence="2 3">DSM 18774</strain>
    </source>
</reference>
<dbReference type="EMBL" id="QKZS01000034">
    <property type="protein sequence ID" value="PZX47610.1"/>
    <property type="molecule type" value="Genomic_DNA"/>
</dbReference>
<name>A0A2W7QNI3_9RHOB</name>
<feature type="transmembrane region" description="Helical" evidence="1">
    <location>
        <begin position="62"/>
        <end position="80"/>
    </location>
</feature>
<evidence type="ECO:0000313" key="3">
    <source>
        <dbReference type="Proteomes" id="UP000249538"/>
    </source>
</evidence>
<feature type="transmembrane region" description="Helical" evidence="1">
    <location>
        <begin position="115"/>
        <end position="136"/>
    </location>
</feature>
<feature type="transmembrane region" description="Helical" evidence="1">
    <location>
        <begin position="86"/>
        <end position="108"/>
    </location>
</feature>
<gene>
    <name evidence="2" type="ORF">LX76_04479</name>
</gene>
<evidence type="ECO:0000256" key="1">
    <source>
        <dbReference type="SAM" id="Phobius"/>
    </source>
</evidence>